<dbReference type="Proteomes" id="UP000650477">
    <property type="component" value="Unassembled WGS sequence"/>
</dbReference>
<name>A0A8I0PY59_MORMO</name>
<proteinExistence type="predicted"/>
<dbReference type="RefSeq" id="WP_193830338.1">
    <property type="nucleotide sequence ID" value="NZ_PKLF01000028.1"/>
</dbReference>
<dbReference type="EMBL" id="PKLF01000028">
    <property type="protein sequence ID" value="MBE8614506.1"/>
    <property type="molecule type" value="Genomic_DNA"/>
</dbReference>
<protein>
    <submittedName>
        <fullName evidence="1">Uncharacterized protein</fullName>
    </submittedName>
</protein>
<reference evidence="1" key="1">
    <citation type="submission" date="2017-12" db="EMBL/GenBank/DDBJ databases">
        <title>Genome sequencing and analysis.</title>
        <authorList>
            <person name="Huang Y.-T."/>
        </authorList>
    </citation>
    <scope>NUCLEOTIDE SEQUENCE</scope>
    <source>
        <strain evidence="1">VGH116</strain>
    </source>
</reference>
<dbReference type="Gene3D" id="3.40.50.300">
    <property type="entry name" value="P-loop containing nucleotide triphosphate hydrolases"/>
    <property type="match status" value="1"/>
</dbReference>
<evidence type="ECO:0000313" key="1">
    <source>
        <dbReference type="EMBL" id="MBE8614506.1"/>
    </source>
</evidence>
<sequence>MASDLVIIPVTASPLDFAASTAILTVIEARNDLQPVKASTKSVHAATMMQVLKDSIQEAGFKAPKTGTTQRQSYIKTMLDGGTVFETSDSQAKGEIDNIVHEILEILNEK</sequence>
<gene>
    <name evidence="1" type="ORF">CYG68_19260</name>
</gene>
<dbReference type="InterPro" id="IPR027417">
    <property type="entry name" value="P-loop_NTPase"/>
</dbReference>
<dbReference type="AlphaFoldDB" id="A0A8I0PY59"/>
<accession>A0A8I0PY59</accession>
<evidence type="ECO:0000313" key="2">
    <source>
        <dbReference type="Proteomes" id="UP000650477"/>
    </source>
</evidence>
<comment type="caution">
    <text evidence="1">The sequence shown here is derived from an EMBL/GenBank/DDBJ whole genome shotgun (WGS) entry which is preliminary data.</text>
</comment>
<organism evidence="1 2">
    <name type="scientific">Morganella morganii</name>
    <name type="common">Proteus morganii</name>
    <dbReference type="NCBI Taxonomy" id="582"/>
    <lineage>
        <taxon>Bacteria</taxon>
        <taxon>Pseudomonadati</taxon>
        <taxon>Pseudomonadota</taxon>
        <taxon>Gammaproteobacteria</taxon>
        <taxon>Enterobacterales</taxon>
        <taxon>Morganellaceae</taxon>
        <taxon>Morganella</taxon>
    </lineage>
</organism>